<dbReference type="PROSITE" id="PS50943">
    <property type="entry name" value="HTH_CROC1"/>
    <property type="match status" value="1"/>
</dbReference>
<reference evidence="3" key="1">
    <citation type="submission" date="2016-08" db="EMBL/GenBank/DDBJ databases">
        <authorList>
            <person name="Seilhamer J.J."/>
        </authorList>
    </citation>
    <scope>NUCLEOTIDE SEQUENCE</scope>
    <source>
        <strain evidence="3">86</strain>
    </source>
</reference>
<evidence type="ECO:0000256" key="1">
    <source>
        <dbReference type="ARBA" id="ARBA00023125"/>
    </source>
</evidence>
<gene>
    <name evidence="3" type="ORF">KL86SPO_40324</name>
</gene>
<dbReference type="EMBL" id="FMJE01000004">
    <property type="protein sequence ID" value="SCM81840.1"/>
    <property type="molecule type" value="Genomic_DNA"/>
</dbReference>
<dbReference type="SMART" id="SM00530">
    <property type="entry name" value="HTH_XRE"/>
    <property type="match status" value="1"/>
</dbReference>
<dbReference type="Gene3D" id="1.10.260.40">
    <property type="entry name" value="lambda repressor-like DNA-binding domains"/>
    <property type="match status" value="1"/>
</dbReference>
<feature type="domain" description="HTH cro/C1-type" evidence="2">
    <location>
        <begin position="8"/>
        <end position="62"/>
    </location>
</feature>
<organism evidence="3">
    <name type="scientific">uncultured Sporomusa sp</name>
    <dbReference type="NCBI Taxonomy" id="307249"/>
    <lineage>
        <taxon>Bacteria</taxon>
        <taxon>Bacillati</taxon>
        <taxon>Bacillota</taxon>
        <taxon>Negativicutes</taxon>
        <taxon>Selenomonadales</taxon>
        <taxon>Sporomusaceae</taxon>
        <taxon>Sporomusa</taxon>
        <taxon>environmental samples</taxon>
    </lineage>
</organism>
<dbReference type="SUPFAM" id="SSF47413">
    <property type="entry name" value="lambda repressor-like DNA-binding domains"/>
    <property type="match status" value="1"/>
</dbReference>
<evidence type="ECO:0000313" key="3">
    <source>
        <dbReference type="EMBL" id="SCM81840.1"/>
    </source>
</evidence>
<protein>
    <submittedName>
        <fullName evidence="3">DNA-binding helix-turn-helix protein</fullName>
    </submittedName>
</protein>
<sequence>MYDFGARLRELREAKKLTQTQVAKRLNLHKSSIYGYENNIRIPSVEVLSQLALFYRVTTDYLLGHDNRHIIYVDGLTERQLEIVNLLLLEFKQGKGRT</sequence>
<dbReference type="InterPro" id="IPR010982">
    <property type="entry name" value="Lambda_DNA-bd_dom_sf"/>
</dbReference>
<dbReference type="GO" id="GO:0005829">
    <property type="term" value="C:cytosol"/>
    <property type="evidence" value="ECO:0007669"/>
    <property type="project" value="TreeGrafter"/>
</dbReference>
<dbReference type="RefSeq" id="WP_198930879.1">
    <property type="nucleotide sequence ID" value="NZ_LT608335.1"/>
</dbReference>
<dbReference type="PANTHER" id="PTHR46797">
    <property type="entry name" value="HTH-TYPE TRANSCRIPTIONAL REGULATOR"/>
    <property type="match status" value="1"/>
</dbReference>
<dbReference type="InterPro" id="IPR050807">
    <property type="entry name" value="TransReg_Diox_bact_type"/>
</dbReference>
<dbReference type="PANTHER" id="PTHR46797:SF1">
    <property type="entry name" value="METHYLPHOSPHONATE SYNTHASE"/>
    <property type="match status" value="1"/>
</dbReference>
<dbReference type="InterPro" id="IPR001387">
    <property type="entry name" value="Cro/C1-type_HTH"/>
</dbReference>
<dbReference type="GO" id="GO:0003700">
    <property type="term" value="F:DNA-binding transcription factor activity"/>
    <property type="evidence" value="ECO:0007669"/>
    <property type="project" value="TreeGrafter"/>
</dbReference>
<accession>A0A212LWI8</accession>
<dbReference type="GO" id="GO:0003677">
    <property type="term" value="F:DNA binding"/>
    <property type="evidence" value="ECO:0007669"/>
    <property type="project" value="UniProtKB-KW"/>
</dbReference>
<name>A0A212LWI8_9FIRM</name>
<evidence type="ECO:0000259" key="2">
    <source>
        <dbReference type="PROSITE" id="PS50943"/>
    </source>
</evidence>
<dbReference type="CDD" id="cd00093">
    <property type="entry name" value="HTH_XRE"/>
    <property type="match status" value="1"/>
</dbReference>
<dbReference type="Pfam" id="PF01381">
    <property type="entry name" value="HTH_3"/>
    <property type="match status" value="1"/>
</dbReference>
<proteinExistence type="predicted"/>
<keyword evidence="1 3" id="KW-0238">DNA-binding</keyword>
<dbReference type="AlphaFoldDB" id="A0A212LWI8"/>